<dbReference type="Proteomes" id="UP001202117">
    <property type="component" value="Unassembled WGS sequence"/>
</dbReference>
<protein>
    <submittedName>
        <fullName evidence="2">Uncharacterized protein</fullName>
    </submittedName>
</protein>
<dbReference type="EMBL" id="JAKVPY010000007">
    <property type="protein sequence ID" value="MCH4563052.1"/>
    <property type="molecule type" value="Genomic_DNA"/>
</dbReference>
<feature type="transmembrane region" description="Helical" evidence="1">
    <location>
        <begin position="32"/>
        <end position="55"/>
    </location>
</feature>
<reference evidence="2 3" key="1">
    <citation type="submission" date="2022-02" db="EMBL/GenBank/DDBJ databases">
        <title>Halomonas fukangensis sp. nov., a halophilic bacterium isolated from a bulk soil of Kalidium foliatum at Fukang.</title>
        <authorList>
            <person name="Huang Y."/>
        </authorList>
    </citation>
    <scope>NUCLEOTIDE SEQUENCE [LARGE SCALE GENOMIC DNA]</scope>
    <source>
        <strain evidence="2 3">EGI 63088</strain>
    </source>
</reference>
<dbReference type="RefSeq" id="WP_240567807.1">
    <property type="nucleotide sequence ID" value="NZ_JAKVPY010000007.1"/>
</dbReference>
<keyword evidence="1" id="KW-0472">Membrane</keyword>
<organism evidence="2 3">
    <name type="scientific">Halomonas flagellata</name>
    <dbReference type="NCBI Taxonomy" id="2920385"/>
    <lineage>
        <taxon>Bacteria</taxon>
        <taxon>Pseudomonadati</taxon>
        <taxon>Pseudomonadota</taxon>
        <taxon>Gammaproteobacteria</taxon>
        <taxon>Oceanospirillales</taxon>
        <taxon>Halomonadaceae</taxon>
        <taxon>Halomonas</taxon>
    </lineage>
</organism>
<proteinExistence type="predicted"/>
<evidence type="ECO:0000313" key="3">
    <source>
        <dbReference type="Proteomes" id="UP001202117"/>
    </source>
</evidence>
<name>A0ABS9RT98_9GAMM</name>
<gene>
    <name evidence="2" type="ORF">MKP05_07905</name>
</gene>
<keyword evidence="1" id="KW-1133">Transmembrane helix</keyword>
<evidence type="ECO:0000313" key="2">
    <source>
        <dbReference type="EMBL" id="MCH4563052.1"/>
    </source>
</evidence>
<comment type="caution">
    <text evidence="2">The sequence shown here is derived from an EMBL/GenBank/DDBJ whole genome shotgun (WGS) entry which is preliminary data.</text>
</comment>
<accession>A0ABS9RT98</accession>
<keyword evidence="1" id="KW-0812">Transmembrane</keyword>
<evidence type="ECO:0000256" key="1">
    <source>
        <dbReference type="SAM" id="Phobius"/>
    </source>
</evidence>
<sequence length="59" mass="6266">MGGLNSLVLLATGFKAYRLLMVYLNLRAATPAWQGAFVGLVVLMLALIAGGYLVARLVN</sequence>
<keyword evidence="3" id="KW-1185">Reference proteome</keyword>